<gene>
    <name evidence="1" type="ORF">LCGC14_2456460</name>
</gene>
<comment type="caution">
    <text evidence="1">The sequence shown here is derived from an EMBL/GenBank/DDBJ whole genome shotgun (WGS) entry which is preliminary data.</text>
</comment>
<evidence type="ECO:0000313" key="1">
    <source>
        <dbReference type="EMBL" id="KKL20341.1"/>
    </source>
</evidence>
<dbReference type="AlphaFoldDB" id="A0A0F9DRR2"/>
<reference evidence="1" key="1">
    <citation type="journal article" date="2015" name="Nature">
        <title>Complex archaea that bridge the gap between prokaryotes and eukaryotes.</title>
        <authorList>
            <person name="Spang A."/>
            <person name="Saw J.H."/>
            <person name="Jorgensen S.L."/>
            <person name="Zaremba-Niedzwiedzka K."/>
            <person name="Martijn J."/>
            <person name="Lind A.E."/>
            <person name="van Eijk R."/>
            <person name="Schleper C."/>
            <person name="Guy L."/>
            <person name="Ettema T.J."/>
        </authorList>
    </citation>
    <scope>NUCLEOTIDE SEQUENCE</scope>
</reference>
<name>A0A0F9DRR2_9ZZZZ</name>
<dbReference type="EMBL" id="LAZR01038135">
    <property type="protein sequence ID" value="KKL20341.1"/>
    <property type="molecule type" value="Genomic_DNA"/>
</dbReference>
<accession>A0A0F9DRR2</accession>
<sequence length="111" mass="12448">MNVSLTTHMQPIAVLHTDGPEITIGKHLPANVLRRLCETGGIVLWDYEGLWGVLDQPRLKALLKIYEDITRLAAAYLRIHPGAITMHHSDTLQIVPTEARFLLATEDSPTW</sequence>
<organism evidence="1">
    <name type="scientific">marine sediment metagenome</name>
    <dbReference type="NCBI Taxonomy" id="412755"/>
    <lineage>
        <taxon>unclassified sequences</taxon>
        <taxon>metagenomes</taxon>
        <taxon>ecological metagenomes</taxon>
    </lineage>
</organism>
<proteinExistence type="predicted"/>
<protein>
    <submittedName>
        <fullName evidence="1">Uncharacterized protein</fullName>
    </submittedName>
</protein>